<keyword evidence="2" id="KW-0812">Transmembrane</keyword>
<sequence>MEYLVPILAVVVIGVLTLLVTRWLSGRPSPAAEDSPGAPEISREATPERARAAARRLDEETHRAVYGHIAQGRPFEAVRDYRRHTGRSVRDALLDVQSLTLHPQVYSLPAPEEEPTSHTSVAPSKEGPAVDDEAEDRAPSVGEDRPVGPERPHGAHAANPVAGASEEGPAVDDVAGGPVIPPVPAEREELTSLTIPDHWTAAPTPEEPHFEVEVMRGDESVRLASEDLPPWLRDQLSAMIRDGNLESAAVQLSSHSSLSVPEAFELLRRMKERRDGGG</sequence>
<feature type="transmembrane region" description="Helical" evidence="2">
    <location>
        <begin position="6"/>
        <end position="24"/>
    </location>
</feature>
<evidence type="ECO:0000313" key="3">
    <source>
        <dbReference type="EMBL" id="MBB4883468.1"/>
    </source>
</evidence>
<proteinExistence type="predicted"/>
<dbReference type="OrthoDB" id="4966782at2"/>
<protein>
    <submittedName>
        <fullName evidence="3">Uncharacterized protein</fullName>
    </submittedName>
</protein>
<feature type="compositionally biased region" description="Basic and acidic residues" evidence="1">
    <location>
        <begin position="136"/>
        <end position="153"/>
    </location>
</feature>
<evidence type="ECO:0000313" key="4">
    <source>
        <dbReference type="Proteomes" id="UP000560081"/>
    </source>
</evidence>
<reference evidence="3 4" key="1">
    <citation type="submission" date="2020-08" db="EMBL/GenBank/DDBJ databases">
        <title>Sequencing the genomes of 1000 actinobacteria strains.</title>
        <authorList>
            <person name="Klenk H.-P."/>
        </authorList>
    </citation>
    <scope>NUCLEOTIDE SEQUENCE [LARGE SCALE GENOMIC DNA]</scope>
    <source>
        <strain evidence="3 4">DSM 19079</strain>
    </source>
</reference>
<feature type="region of interest" description="Disordered" evidence="1">
    <location>
        <begin position="27"/>
        <end position="49"/>
    </location>
</feature>
<gene>
    <name evidence="3" type="ORF">BJ976_001819</name>
</gene>
<feature type="region of interest" description="Disordered" evidence="1">
    <location>
        <begin position="107"/>
        <end position="183"/>
    </location>
</feature>
<dbReference type="RefSeq" id="WP_135030315.1">
    <property type="nucleotide sequence ID" value="NZ_BMLA01000008.1"/>
</dbReference>
<evidence type="ECO:0000256" key="1">
    <source>
        <dbReference type="SAM" id="MobiDB-lite"/>
    </source>
</evidence>
<dbReference type="Proteomes" id="UP000560081">
    <property type="component" value="Unassembled WGS sequence"/>
</dbReference>
<organism evidence="3 4">
    <name type="scientific">Micrococcus flavus</name>
    <dbReference type="NCBI Taxonomy" id="384602"/>
    <lineage>
        <taxon>Bacteria</taxon>
        <taxon>Bacillati</taxon>
        <taxon>Actinomycetota</taxon>
        <taxon>Actinomycetes</taxon>
        <taxon>Micrococcales</taxon>
        <taxon>Micrococcaceae</taxon>
        <taxon>Micrococcus</taxon>
    </lineage>
</organism>
<keyword evidence="2" id="KW-0472">Membrane</keyword>
<keyword evidence="4" id="KW-1185">Reference proteome</keyword>
<accession>A0A4Y8X074</accession>
<comment type="caution">
    <text evidence="3">The sequence shown here is derived from an EMBL/GenBank/DDBJ whole genome shotgun (WGS) entry which is preliminary data.</text>
</comment>
<dbReference type="AlphaFoldDB" id="A0A4Y8X074"/>
<keyword evidence="2" id="KW-1133">Transmembrane helix</keyword>
<dbReference type="EMBL" id="JACHMC010000001">
    <property type="protein sequence ID" value="MBB4883468.1"/>
    <property type="molecule type" value="Genomic_DNA"/>
</dbReference>
<evidence type="ECO:0000256" key="2">
    <source>
        <dbReference type="SAM" id="Phobius"/>
    </source>
</evidence>
<name>A0A4Y8X074_9MICC</name>